<proteinExistence type="predicted"/>
<comment type="caution">
    <text evidence="2">The sequence shown here is derived from an EMBL/GenBank/DDBJ whole genome shotgun (WGS) entry which is preliminary data.</text>
</comment>
<evidence type="ECO:0000256" key="1">
    <source>
        <dbReference type="SAM" id="Phobius"/>
    </source>
</evidence>
<evidence type="ECO:0000313" key="2">
    <source>
        <dbReference type="EMBL" id="EWH12969.1"/>
    </source>
</evidence>
<dbReference type="Proteomes" id="UP000019275">
    <property type="component" value="Unassembled WGS sequence"/>
</dbReference>
<accession>A0ABP3B550</accession>
<reference evidence="2 3" key="1">
    <citation type="journal article" date="2014" name="Genome Announc.">
        <title>Draft Genome Sequence of the Carrageenan-Degrading Bacterium Cellulophaga sp. Strain KL-A, Isolated from Decaying Marine Algae.</title>
        <authorList>
            <person name="Shan D."/>
            <person name="Ying J."/>
            <person name="Li X."/>
            <person name="Gao Z."/>
            <person name="Wei G."/>
            <person name="Shao Z."/>
        </authorList>
    </citation>
    <scope>NUCLEOTIDE SEQUENCE [LARGE SCALE GENOMIC DNA]</scope>
    <source>
        <strain evidence="2 3">KL-A</strain>
    </source>
</reference>
<keyword evidence="1" id="KW-0472">Membrane</keyword>
<evidence type="ECO:0000313" key="3">
    <source>
        <dbReference type="Proteomes" id="UP000019275"/>
    </source>
</evidence>
<keyword evidence="3" id="KW-1185">Reference proteome</keyword>
<organism evidence="2 3">
    <name type="scientific">Cellulophaga geojensis KL-A</name>
    <dbReference type="NCBI Taxonomy" id="1328323"/>
    <lineage>
        <taxon>Bacteria</taxon>
        <taxon>Pseudomonadati</taxon>
        <taxon>Bacteroidota</taxon>
        <taxon>Flavobacteriia</taxon>
        <taxon>Flavobacteriales</taxon>
        <taxon>Flavobacteriaceae</taxon>
        <taxon>Cellulophaga</taxon>
    </lineage>
</organism>
<keyword evidence="1" id="KW-1133">Transmembrane helix</keyword>
<dbReference type="EMBL" id="ARZX01000015">
    <property type="protein sequence ID" value="EWH12969.1"/>
    <property type="molecule type" value="Genomic_DNA"/>
</dbReference>
<dbReference type="RefSeq" id="WP_034646007.1">
    <property type="nucleotide sequence ID" value="NZ_ARZX01000015.1"/>
</dbReference>
<sequence>MNTKKLLIISFLFSLIGSIVIFIKLSYFFWKSDLDYLISAGIVILAIAGLLALYTCILSSIHLYNTNKFNWTWALSTMLAIFNIIIFTYYFLQKK</sequence>
<feature type="transmembrane region" description="Helical" evidence="1">
    <location>
        <begin position="37"/>
        <end position="61"/>
    </location>
</feature>
<keyword evidence="1" id="KW-0812">Transmembrane</keyword>
<feature type="transmembrane region" description="Helical" evidence="1">
    <location>
        <begin position="73"/>
        <end position="92"/>
    </location>
</feature>
<name>A0ABP3B550_9FLAO</name>
<protein>
    <submittedName>
        <fullName evidence="2">Uncharacterized protein</fullName>
    </submittedName>
</protein>
<gene>
    <name evidence="2" type="ORF">KLA_11560</name>
</gene>
<feature type="transmembrane region" description="Helical" evidence="1">
    <location>
        <begin position="6"/>
        <end position="30"/>
    </location>
</feature>